<evidence type="ECO:0000256" key="1">
    <source>
        <dbReference type="ARBA" id="ARBA00006817"/>
    </source>
</evidence>
<dbReference type="AlphaFoldDB" id="A0A2M8WJR0"/>
<dbReference type="Gene3D" id="3.30.530.20">
    <property type="match status" value="1"/>
</dbReference>
<evidence type="ECO:0000313" key="5">
    <source>
        <dbReference type="Proteomes" id="UP000231586"/>
    </source>
</evidence>
<accession>A0A2M8WJR0</accession>
<organism evidence="4 5">
    <name type="scientific">Luteimicrobium subarcticum</name>
    <dbReference type="NCBI Taxonomy" id="620910"/>
    <lineage>
        <taxon>Bacteria</taxon>
        <taxon>Bacillati</taxon>
        <taxon>Actinomycetota</taxon>
        <taxon>Actinomycetes</taxon>
        <taxon>Micrococcales</taxon>
        <taxon>Luteimicrobium</taxon>
    </lineage>
</organism>
<feature type="compositionally biased region" description="Polar residues" evidence="2">
    <location>
        <begin position="56"/>
        <end position="71"/>
    </location>
</feature>
<evidence type="ECO:0000256" key="2">
    <source>
        <dbReference type="SAM" id="MobiDB-lite"/>
    </source>
</evidence>
<dbReference type="OrthoDB" id="9803476at2"/>
<protein>
    <submittedName>
        <fullName evidence="4">Uncharacterized protein YndB with AHSA1/START domain</fullName>
    </submittedName>
</protein>
<dbReference type="EMBL" id="PGTZ01000009">
    <property type="protein sequence ID" value="PJI91171.1"/>
    <property type="molecule type" value="Genomic_DNA"/>
</dbReference>
<dbReference type="InterPro" id="IPR023393">
    <property type="entry name" value="START-like_dom_sf"/>
</dbReference>
<feature type="region of interest" description="Disordered" evidence="2">
    <location>
        <begin position="54"/>
        <end position="74"/>
    </location>
</feature>
<proteinExistence type="inferred from homology"/>
<dbReference type="RefSeq" id="WP_100350546.1">
    <property type="nucleotide sequence ID" value="NZ_PGTZ01000009.1"/>
</dbReference>
<dbReference type="Pfam" id="PF08327">
    <property type="entry name" value="AHSA1"/>
    <property type="match status" value="1"/>
</dbReference>
<keyword evidence="5" id="KW-1185">Reference proteome</keyword>
<dbReference type="Proteomes" id="UP000231586">
    <property type="component" value="Unassembled WGS sequence"/>
</dbReference>
<evidence type="ECO:0000259" key="3">
    <source>
        <dbReference type="Pfam" id="PF08327"/>
    </source>
</evidence>
<feature type="domain" description="Activator of Hsp90 ATPase homologue 1/2-like C-terminal" evidence="3">
    <location>
        <begin position="20"/>
        <end position="153"/>
    </location>
</feature>
<dbReference type="SUPFAM" id="SSF55961">
    <property type="entry name" value="Bet v1-like"/>
    <property type="match status" value="1"/>
</dbReference>
<reference evidence="4 5" key="1">
    <citation type="submission" date="2017-11" db="EMBL/GenBank/DDBJ databases">
        <title>Genomic Encyclopedia of Archaeal and Bacterial Type Strains, Phase II (KMG-II): From Individual Species to Whole Genera.</title>
        <authorList>
            <person name="Goeker M."/>
        </authorList>
    </citation>
    <scope>NUCLEOTIDE SEQUENCE [LARGE SCALE GENOMIC DNA]</scope>
    <source>
        <strain evidence="4 5">DSM 22413</strain>
    </source>
</reference>
<name>A0A2M8WJR0_9MICO</name>
<sequence>MDDARQHHEIGSIERELHIDAPPEVVFAVLTTPEHIRDWWSAATDVDPVPGASGRFSWTDNTTGSTESTPFTVVESDPPRTFSFRWTYDEGAAAGPGNSLLVTFELVPADGATMLRFRETGYREHGWEAAVLEEQYASHRQGWDFYLPRLAAASASAREGACEPGAPGASGASGR</sequence>
<gene>
    <name evidence="4" type="ORF">CLV34_2439</name>
</gene>
<dbReference type="InterPro" id="IPR013538">
    <property type="entry name" value="ASHA1/2-like_C"/>
</dbReference>
<comment type="similarity">
    <text evidence="1">Belongs to the AHA1 family.</text>
</comment>
<comment type="caution">
    <text evidence="4">The sequence shown here is derived from an EMBL/GenBank/DDBJ whole genome shotgun (WGS) entry which is preliminary data.</text>
</comment>
<evidence type="ECO:0000313" key="4">
    <source>
        <dbReference type="EMBL" id="PJI91171.1"/>
    </source>
</evidence>